<comment type="similarity">
    <text evidence="1">Belongs to the UPF0161 family.</text>
</comment>
<dbReference type="InterPro" id="IPR002696">
    <property type="entry name" value="Membr_insert_effic_factor_YidD"/>
</dbReference>
<dbReference type="SMART" id="SM01234">
    <property type="entry name" value="Haemolytic"/>
    <property type="match status" value="1"/>
</dbReference>
<evidence type="ECO:0000256" key="1">
    <source>
        <dbReference type="HAMAP-Rule" id="MF_00386"/>
    </source>
</evidence>
<feature type="region of interest" description="Disordered" evidence="2">
    <location>
        <begin position="74"/>
        <end position="97"/>
    </location>
</feature>
<dbReference type="GO" id="GO:0005886">
    <property type="term" value="C:plasma membrane"/>
    <property type="evidence" value="ECO:0007669"/>
    <property type="project" value="UniProtKB-SubCell"/>
</dbReference>
<keyword evidence="4" id="KW-1185">Reference proteome</keyword>
<gene>
    <name evidence="3" type="ORF">SAMN05445756_1283</name>
</gene>
<dbReference type="HAMAP" id="MF_00386">
    <property type="entry name" value="UPF0161_YidD"/>
    <property type="match status" value="1"/>
</dbReference>
<dbReference type="AlphaFoldDB" id="A0A212TGR3"/>
<reference evidence="3 4" key="1">
    <citation type="submission" date="2017-06" db="EMBL/GenBank/DDBJ databases">
        <authorList>
            <person name="Kim H.J."/>
            <person name="Triplett B.A."/>
        </authorList>
    </citation>
    <scope>NUCLEOTIDE SEQUENCE [LARGE SCALE GENOMIC DNA]</scope>
    <source>
        <strain evidence="3 4">DSM 22179</strain>
    </source>
</reference>
<dbReference type="OrthoDB" id="9801753at2"/>
<name>A0A212TGR3_9MICO</name>
<organism evidence="3 4">
    <name type="scientific">Kytococcus aerolatus</name>
    <dbReference type="NCBI Taxonomy" id="592308"/>
    <lineage>
        <taxon>Bacteria</taxon>
        <taxon>Bacillati</taxon>
        <taxon>Actinomycetota</taxon>
        <taxon>Actinomycetes</taxon>
        <taxon>Micrococcales</taxon>
        <taxon>Kytococcaceae</taxon>
        <taxon>Kytococcus</taxon>
    </lineage>
</organism>
<dbReference type="Proteomes" id="UP000198122">
    <property type="component" value="Unassembled WGS sequence"/>
</dbReference>
<dbReference type="NCBIfam" id="TIGR00278">
    <property type="entry name" value="membrane protein insertion efficiency factor YidD"/>
    <property type="match status" value="1"/>
</dbReference>
<comment type="subcellular location">
    <subcellularLocation>
        <location evidence="1">Cell membrane</location>
        <topology evidence="1">Peripheral membrane protein</topology>
        <orientation evidence="1">Cytoplasmic side</orientation>
    </subcellularLocation>
</comment>
<evidence type="ECO:0000313" key="4">
    <source>
        <dbReference type="Proteomes" id="UP000198122"/>
    </source>
</evidence>
<keyword evidence="1" id="KW-0472">Membrane</keyword>
<sequence length="97" mass="10558">MMRVGGRPLLAWPLLVVIWIYQRAISPLLPPTCRYFPSCSAYAVTALTEHGALRGSWLATRRLLRCHPWSPGGYDPVPGTDPGGLHTRDNVGGPPAP</sequence>
<evidence type="ECO:0000313" key="3">
    <source>
        <dbReference type="EMBL" id="SNC65247.1"/>
    </source>
</evidence>
<dbReference type="PANTHER" id="PTHR33383:SF1">
    <property type="entry name" value="MEMBRANE PROTEIN INSERTION EFFICIENCY FACTOR-RELATED"/>
    <property type="match status" value="1"/>
</dbReference>
<dbReference type="Pfam" id="PF01809">
    <property type="entry name" value="YidD"/>
    <property type="match status" value="1"/>
</dbReference>
<dbReference type="RefSeq" id="WP_088818141.1">
    <property type="nucleotide sequence ID" value="NZ_FYEZ01000001.1"/>
</dbReference>
<protein>
    <recommendedName>
        <fullName evidence="1">Putative membrane protein insertion efficiency factor</fullName>
    </recommendedName>
</protein>
<evidence type="ECO:0000256" key="2">
    <source>
        <dbReference type="SAM" id="MobiDB-lite"/>
    </source>
</evidence>
<keyword evidence="1" id="KW-1003">Cell membrane</keyword>
<proteinExistence type="inferred from homology"/>
<dbReference type="PANTHER" id="PTHR33383">
    <property type="entry name" value="MEMBRANE PROTEIN INSERTION EFFICIENCY FACTOR-RELATED"/>
    <property type="match status" value="1"/>
</dbReference>
<accession>A0A212TGR3</accession>
<dbReference type="EMBL" id="FYEZ01000001">
    <property type="protein sequence ID" value="SNC65247.1"/>
    <property type="molecule type" value="Genomic_DNA"/>
</dbReference>
<comment type="function">
    <text evidence="1">Could be involved in insertion of integral membrane proteins into the membrane.</text>
</comment>